<dbReference type="RefSeq" id="WP_058525271.1">
    <property type="nucleotide sequence ID" value="NZ_CAAAHY010000004.1"/>
</dbReference>
<keyword evidence="1" id="KW-0812">Transmembrane</keyword>
<reference evidence="2 3" key="1">
    <citation type="submission" date="2015-11" db="EMBL/GenBank/DDBJ databases">
        <title>Genomic analysis of 38 Legionella species identifies large and diverse effector repertoires.</title>
        <authorList>
            <person name="Burstein D."/>
            <person name="Amaro F."/>
            <person name="Zusman T."/>
            <person name="Lifshitz Z."/>
            <person name="Cohen O."/>
            <person name="Gilbert J.A."/>
            <person name="Pupko T."/>
            <person name="Shuman H.A."/>
            <person name="Segal G."/>
        </authorList>
    </citation>
    <scope>NUCLEOTIDE SEQUENCE [LARGE SCALE GENOMIC DNA]</scope>
    <source>
        <strain evidence="2 3">SE-32A-C8</strain>
    </source>
</reference>
<name>A0A0W0TX56_LEGER</name>
<dbReference type="Proteomes" id="UP000054773">
    <property type="component" value="Unassembled WGS sequence"/>
</dbReference>
<comment type="caution">
    <text evidence="2">The sequence shown here is derived from an EMBL/GenBank/DDBJ whole genome shotgun (WGS) entry which is preliminary data.</text>
</comment>
<proteinExistence type="predicted"/>
<keyword evidence="3" id="KW-1185">Reference proteome</keyword>
<dbReference type="AlphaFoldDB" id="A0A0W0TX56"/>
<sequence>MQDKQEEKIDSFSPVVYAPAAFLTLSLALYSSMRKGNYRVALEFYKRGGGGFNFYQGKKRLAGVDYHPFWDKKSGELVTRLHYHRGEGEEIKKHRPYDGW</sequence>
<keyword evidence="1" id="KW-0472">Membrane</keyword>
<gene>
    <name evidence="2" type="ORF">Lery_0083</name>
</gene>
<dbReference type="EMBL" id="LNYA01000001">
    <property type="protein sequence ID" value="KTC99973.1"/>
    <property type="molecule type" value="Genomic_DNA"/>
</dbReference>
<organism evidence="2 3">
    <name type="scientific">Legionella erythra</name>
    <dbReference type="NCBI Taxonomy" id="448"/>
    <lineage>
        <taxon>Bacteria</taxon>
        <taxon>Pseudomonadati</taxon>
        <taxon>Pseudomonadota</taxon>
        <taxon>Gammaproteobacteria</taxon>
        <taxon>Legionellales</taxon>
        <taxon>Legionellaceae</taxon>
        <taxon>Legionella</taxon>
    </lineage>
</organism>
<evidence type="ECO:0000313" key="3">
    <source>
        <dbReference type="Proteomes" id="UP000054773"/>
    </source>
</evidence>
<protein>
    <submittedName>
        <fullName evidence="2">Uncharacterized protein</fullName>
    </submittedName>
</protein>
<dbReference type="PATRIC" id="fig|448.7.peg.85"/>
<feature type="transmembrane region" description="Helical" evidence="1">
    <location>
        <begin position="12"/>
        <end position="30"/>
    </location>
</feature>
<keyword evidence="1" id="KW-1133">Transmembrane helix</keyword>
<accession>A0A0W0TX56</accession>
<evidence type="ECO:0000256" key="1">
    <source>
        <dbReference type="SAM" id="Phobius"/>
    </source>
</evidence>
<dbReference type="OrthoDB" id="5642210at2"/>
<evidence type="ECO:0000313" key="2">
    <source>
        <dbReference type="EMBL" id="KTC99973.1"/>
    </source>
</evidence>